<dbReference type="NCBIfam" id="TIGR01146">
    <property type="entry name" value="ATPsyn_F1gamma"/>
    <property type="match status" value="1"/>
</dbReference>
<dbReference type="GO" id="GO:0045259">
    <property type="term" value="C:proton-transporting ATP synthase complex"/>
    <property type="evidence" value="ECO:0007669"/>
    <property type="project" value="UniProtKB-KW"/>
</dbReference>
<protein>
    <submittedName>
        <fullName evidence="9">ATP synthase gamma chain</fullName>
    </submittedName>
</protein>
<dbReference type="HAMAP" id="MF_00815">
    <property type="entry name" value="ATP_synth_gamma_bact"/>
    <property type="match status" value="1"/>
</dbReference>
<keyword evidence="5" id="KW-0406">Ion transport</keyword>
<evidence type="ECO:0000256" key="3">
    <source>
        <dbReference type="ARBA" id="ARBA00022448"/>
    </source>
</evidence>
<evidence type="ECO:0000256" key="5">
    <source>
        <dbReference type="ARBA" id="ARBA00023065"/>
    </source>
</evidence>
<evidence type="ECO:0000256" key="7">
    <source>
        <dbReference type="ARBA" id="ARBA00023196"/>
    </source>
</evidence>
<evidence type="ECO:0000313" key="9">
    <source>
        <dbReference type="EMBL" id="VFU13457.1"/>
    </source>
</evidence>
<dbReference type="EMBL" id="CAADRM010000080">
    <property type="protein sequence ID" value="VFU13457.1"/>
    <property type="molecule type" value="Genomic_DNA"/>
</dbReference>
<gene>
    <name evidence="9" type="primary">atpG</name>
    <name evidence="9" type="ORF">SCFA_190011</name>
</gene>
<dbReference type="InterPro" id="IPR023632">
    <property type="entry name" value="ATP_synth_F1_gsu_CS"/>
</dbReference>
<reference evidence="9" key="1">
    <citation type="submission" date="2019-03" db="EMBL/GenBank/DDBJ databases">
        <authorList>
            <person name="Hao L."/>
        </authorList>
    </citation>
    <scope>NUCLEOTIDE SEQUENCE</scope>
</reference>
<keyword evidence="8" id="KW-0066">ATP synthesis</keyword>
<evidence type="ECO:0000256" key="2">
    <source>
        <dbReference type="ARBA" id="ARBA00007681"/>
    </source>
</evidence>
<dbReference type="PROSITE" id="PS00153">
    <property type="entry name" value="ATPASE_GAMMA"/>
    <property type="match status" value="1"/>
</dbReference>
<dbReference type="PRINTS" id="PR00126">
    <property type="entry name" value="ATPASEGAMMA"/>
</dbReference>
<dbReference type="Gene3D" id="3.40.1380.10">
    <property type="match status" value="1"/>
</dbReference>
<dbReference type="InterPro" id="IPR035968">
    <property type="entry name" value="ATP_synth_F1_ATPase_gsu"/>
</dbReference>
<keyword evidence="6" id="KW-0472">Membrane</keyword>
<proteinExistence type="inferred from homology"/>
<dbReference type="InterPro" id="IPR000131">
    <property type="entry name" value="ATP_synth_F1_gsu"/>
</dbReference>
<evidence type="ECO:0000256" key="6">
    <source>
        <dbReference type="ARBA" id="ARBA00023136"/>
    </source>
</evidence>
<name>A0A485LX84_9ZZZZ</name>
<comment type="similarity">
    <text evidence="2">Belongs to the ATPase gamma chain family.</text>
</comment>
<dbReference type="SUPFAM" id="SSF52943">
    <property type="entry name" value="ATP synthase (F1-ATPase), gamma subunit"/>
    <property type="match status" value="1"/>
</dbReference>
<dbReference type="AlphaFoldDB" id="A0A485LX84"/>
<dbReference type="Gene3D" id="1.10.287.80">
    <property type="entry name" value="ATP synthase, gamma subunit, helix hairpin domain"/>
    <property type="match status" value="1"/>
</dbReference>
<evidence type="ECO:0000256" key="4">
    <source>
        <dbReference type="ARBA" id="ARBA00022781"/>
    </source>
</evidence>
<evidence type="ECO:0000256" key="1">
    <source>
        <dbReference type="ARBA" id="ARBA00004170"/>
    </source>
</evidence>
<comment type="subcellular location">
    <subcellularLocation>
        <location evidence="1">Membrane</location>
        <topology evidence="1">Peripheral membrane protein</topology>
    </subcellularLocation>
</comment>
<evidence type="ECO:0000256" key="8">
    <source>
        <dbReference type="ARBA" id="ARBA00023310"/>
    </source>
</evidence>
<organism evidence="9">
    <name type="scientific">anaerobic digester metagenome</name>
    <dbReference type="NCBI Taxonomy" id="1263854"/>
    <lineage>
        <taxon>unclassified sequences</taxon>
        <taxon>metagenomes</taxon>
        <taxon>ecological metagenomes</taxon>
    </lineage>
</organism>
<dbReference type="GO" id="GO:0046933">
    <property type="term" value="F:proton-transporting ATP synthase activity, rotational mechanism"/>
    <property type="evidence" value="ECO:0007669"/>
    <property type="project" value="InterPro"/>
</dbReference>
<keyword evidence="3" id="KW-0813">Transport</keyword>
<keyword evidence="4" id="KW-0375">Hydrogen ion transport</keyword>
<dbReference type="PANTHER" id="PTHR11693">
    <property type="entry name" value="ATP SYNTHASE GAMMA CHAIN"/>
    <property type="match status" value="1"/>
</dbReference>
<dbReference type="Pfam" id="PF00231">
    <property type="entry name" value="ATP-synt"/>
    <property type="match status" value="1"/>
</dbReference>
<dbReference type="CDD" id="cd12151">
    <property type="entry name" value="F1-ATPase_gamma"/>
    <property type="match status" value="1"/>
</dbReference>
<accession>A0A485LX84</accession>
<keyword evidence="7" id="KW-0139">CF(1)</keyword>
<dbReference type="PANTHER" id="PTHR11693:SF22">
    <property type="entry name" value="ATP SYNTHASE SUBUNIT GAMMA, MITOCHONDRIAL"/>
    <property type="match status" value="1"/>
</dbReference>
<sequence>MASLKDLKNRIGSVRKTEQITSAMRMVAAAKLRRAQSDIIAARPYAIKTNEVLVSLVTRTNPDMHPLLRVREPKKCVLVVMASDRGLCGSFNQNVFRRAEAFIKANKDKYEELSLVLVGKRSRDFFKRKPVKIRKSVVIGNPSYELASEIGDDLIEGYINGEFDELYIIFNEFKSAMTQILHEDRILPVERIESDDEMMKVEYLCEPSEDVLLDALLPMSLKIFFYRALLESAASEHGARMTAMESASGNAAEMIEKLSIKYNRARQAAITTELMEVVSGAEALKG</sequence>